<dbReference type="RefSeq" id="WP_272446167.1">
    <property type="nucleotide sequence ID" value="NZ_JAMQKC010000006.1"/>
</dbReference>
<name>A0A9X3WHG4_9BACI</name>
<organism evidence="2 3">
    <name type="scientific">Aquibacillus salsiterrae</name>
    <dbReference type="NCBI Taxonomy" id="2950439"/>
    <lineage>
        <taxon>Bacteria</taxon>
        <taxon>Bacillati</taxon>
        <taxon>Bacillota</taxon>
        <taxon>Bacilli</taxon>
        <taxon>Bacillales</taxon>
        <taxon>Bacillaceae</taxon>
        <taxon>Aquibacillus</taxon>
    </lineage>
</organism>
<evidence type="ECO:0000313" key="3">
    <source>
        <dbReference type="Proteomes" id="UP001145069"/>
    </source>
</evidence>
<dbReference type="EMBL" id="JAMQKC010000006">
    <property type="protein sequence ID" value="MDC3417106.1"/>
    <property type="molecule type" value="Genomic_DNA"/>
</dbReference>
<accession>A0A9X3WHG4</accession>
<protein>
    <submittedName>
        <fullName evidence="2">Uncharacterized protein</fullName>
    </submittedName>
</protein>
<keyword evidence="1" id="KW-1133">Transmembrane helix</keyword>
<keyword evidence="3" id="KW-1185">Reference proteome</keyword>
<proteinExistence type="predicted"/>
<reference evidence="2" key="1">
    <citation type="submission" date="2022-06" db="EMBL/GenBank/DDBJ databases">
        <title>Aquibacillus sp. a new bacterium isolated from soil saline samples.</title>
        <authorList>
            <person name="Galisteo C."/>
            <person name="De La Haba R."/>
            <person name="Sanchez-Porro C."/>
            <person name="Ventosa A."/>
        </authorList>
    </citation>
    <scope>NUCLEOTIDE SEQUENCE</scope>
    <source>
        <strain evidence="2">3ASR75-54</strain>
    </source>
</reference>
<evidence type="ECO:0000256" key="1">
    <source>
        <dbReference type="SAM" id="Phobius"/>
    </source>
</evidence>
<feature type="transmembrane region" description="Helical" evidence="1">
    <location>
        <begin position="71"/>
        <end position="94"/>
    </location>
</feature>
<gene>
    <name evidence="2" type="ORF">NC799_09240</name>
</gene>
<comment type="caution">
    <text evidence="2">The sequence shown here is derived from an EMBL/GenBank/DDBJ whole genome shotgun (WGS) entry which is preliminary data.</text>
</comment>
<dbReference type="AlphaFoldDB" id="A0A9X3WHG4"/>
<evidence type="ECO:0000313" key="2">
    <source>
        <dbReference type="EMBL" id="MDC3417106.1"/>
    </source>
</evidence>
<keyword evidence="1" id="KW-0472">Membrane</keyword>
<dbReference type="Proteomes" id="UP001145069">
    <property type="component" value="Unassembled WGS sequence"/>
</dbReference>
<keyword evidence="1" id="KW-0812">Transmembrane</keyword>
<sequence length="142" mass="16530">MKIKKIHICYLFLFSIYLLGFSYQHQASFPIAFASNITGETILAEQPNSDWKDATSLLPITSITVVELTDVVLAFFLANTVGFSQQFFLLAVFYQSSYFDNSRFSLKNWMRGEKKYDYSFYQVFGNWRFFNFSNELMGFSGN</sequence>